<proteinExistence type="predicted"/>
<evidence type="ECO:0000259" key="4">
    <source>
        <dbReference type="PROSITE" id="PS51352"/>
    </source>
</evidence>
<keyword evidence="1" id="KW-0560">Oxidoreductase</keyword>
<dbReference type="PANTHER" id="PTHR43110:SF1">
    <property type="entry name" value="THIOL PEROXIDASE"/>
    <property type="match status" value="1"/>
</dbReference>
<dbReference type="InterPro" id="IPR013766">
    <property type="entry name" value="Thioredoxin_domain"/>
</dbReference>
<evidence type="ECO:0000313" key="5">
    <source>
        <dbReference type="EMBL" id="QCY47039.1"/>
    </source>
</evidence>
<dbReference type="KEGG" id="gcr:GcLGCM259_1305"/>
<gene>
    <name evidence="5" type="ORF">GcLGCM259_1305</name>
</gene>
<dbReference type="AlphaFoldDB" id="A0A5B7WSV9"/>
<evidence type="ECO:0000256" key="3">
    <source>
        <dbReference type="ARBA" id="ARBA00023284"/>
    </source>
</evidence>
<dbReference type="Pfam" id="PF00578">
    <property type="entry name" value="AhpC-TSA"/>
    <property type="match status" value="1"/>
</dbReference>
<evidence type="ECO:0000256" key="2">
    <source>
        <dbReference type="ARBA" id="ARBA00022862"/>
    </source>
</evidence>
<name>A0A5B7WSV9_9MICC</name>
<dbReference type="EMBL" id="CP034412">
    <property type="protein sequence ID" value="QCY47039.1"/>
    <property type="molecule type" value="Genomic_DNA"/>
</dbReference>
<evidence type="ECO:0000313" key="6">
    <source>
        <dbReference type="Proteomes" id="UP000307000"/>
    </source>
</evidence>
<evidence type="ECO:0000256" key="1">
    <source>
        <dbReference type="ARBA" id="ARBA00022559"/>
    </source>
</evidence>
<dbReference type="PANTHER" id="PTHR43110">
    <property type="entry name" value="THIOL PEROXIDASE"/>
    <property type="match status" value="1"/>
</dbReference>
<keyword evidence="6" id="KW-1185">Reference proteome</keyword>
<accession>A0A5B7WSV9</accession>
<protein>
    <recommendedName>
        <fullName evidence="4">Thioredoxin domain-containing protein</fullName>
    </recommendedName>
</protein>
<keyword evidence="3" id="KW-0676">Redox-active center</keyword>
<dbReference type="Gene3D" id="3.40.30.10">
    <property type="entry name" value="Glutaredoxin"/>
    <property type="match status" value="1"/>
</dbReference>
<dbReference type="PROSITE" id="PS51352">
    <property type="entry name" value="THIOREDOXIN_2"/>
    <property type="match status" value="1"/>
</dbReference>
<organism evidence="5 6">
    <name type="scientific">Glutamicibacter creatinolyticus</name>
    <dbReference type="NCBI Taxonomy" id="162496"/>
    <lineage>
        <taxon>Bacteria</taxon>
        <taxon>Bacillati</taxon>
        <taxon>Actinomycetota</taxon>
        <taxon>Actinomycetes</taxon>
        <taxon>Micrococcales</taxon>
        <taxon>Micrococcaceae</taxon>
        <taxon>Glutamicibacter</taxon>
    </lineage>
</organism>
<dbReference type="GO" id="GO:0004601">
    <property type="term" value="F:peroxidase activity"/>
    <property type="evidence" value="ECO:0007669"/>
    <property type="project" value="UniProtKB-KW"/>
</dbReference>
<dbReference type="SUPFAM" id="SSF52833">
    <property type="entry name" value="Thioredoxin-like"/>
    <property type="match status" value="1"/>
</dbReference>
<keyword evidence="1" id="KW-0575">Peroxidase</keyword>
<dbReference type="InterPro" id="IPR050455">
    <property type="entry name" value="Tpx_Peroxidase_subfamily"/>
</dbReference>
<feature type="domain" description="Thioredoxin" evidence="4">
    <location>
        <begin position="16"/>
        <end position="165"/>
    </location>
</feature>
<dbReference type="InterPro" id="IPR036249">
    <property type="entry name" value="Thioredoxin-like_sf"/>
</dbReference>
<keyword evidence="2" id="KW-0049">Antioxidant</keyword>
<dbReference type="InterPro" id="IPR000866">
    <property type="entry name" value="AhpC/TSA"/>
</dbReference>
<dbReference type="Proteomes" id="UP000307000">
    <property type="component" value="Chromosome"/>
</dbReference>
<sequence length="166" mass="18807">MVRHPAGPATQALTPVQPGTKLPNFSLENQYGEQVTSQDLSTGRSIIVFFPWAFSRVCGGELAELQHHLPEFRDADVRLVAISVDHKFSLRTYAEQEGFEFVLLADFWPHGQVAELFDAFDVERGVARRVTIHVHNGVITDRFASGISEPRKLDQYRQILSQRDIF</sequence>
<reference evidence="5 6" key="1">
    <citation type="submission" date="2018-12" db="EMBL/GenBank/DDBJ databases">
        <title>Complete Genome Sequence of Glutamicibacter creatinolyticus strain LGCM259,isolated from an abscess of a 12-year-old mare in Italy.</title>
        <authorList>
            <person name="Santos R.G."/>
            <person name="Silva A.L."/>
            <person name="Seyffert N."/>
            <person name="Castro T.L.P."/>
            <person name="Attili A.R."/>
            <person name="Rifici C."/>
            <person name="Mazzullo G."/>
            <person name="Brenig B."/>
            <person name="Venanzi F."/>
            <person name="Azevedo V."/>
        </authorList>
    </citation>
    <scope>NUCLEOTIDE SEQUENCE [LARGE SCALE GENOMIC DNA]</scope>
    <source>
        <strain evidence="5 6">LGCM 259</strain>
    </source>
</reference>